<evidence type="ECO:0000259" key="1">
    <source>
        <dbReference type="Pfam" id="PF00899"/>
    </source>
</evidence>
<dbReference type="InterPro" id="IPR035985">
    <property type="entry name" value="Ubiquitin-activating_enz"/>
</dbReference>
<protein>
    <submittedName>
        <fullName evidence="2">tRNA threonylcarbamoyladenosine dehydratase</fullName>
    </submittedName>
</protein>
<reference evidence="2 3" key="1">
    <citation type="submission" date="2020-11" db="EMBL/GenBank/DDBJ databases">
        <title>Fusibacter basophilias sp. nov.</title>
        <authorList>
            <person name="Qiu D."/>
        </authorList>
    </citation>
    <scope>NUCLEOTIDE SEQUENCE [LARGE SCALE GENOMIC DNA]</scope>
    <source>
        <strain evidence="2 3">Q10-2</strain>
    </source>
</reference>
<dbReference type="RefSeq" id="WP_194701034.1">
    <property type="nucleotide sequence ID" value="NZ_JADKNH010000003.1"/>
</dbReference>
<dbReference type="EMBL" id="JADKNH010000003">
    <property type="protein sequence ID" value="MBF4692798.1"/>
    <property type="molecule type" value="Genomic_DNA"/>
</dbReference>
<sequence>MKHRFQRFEFLIGENKLRILEQKHVVVFGVGGVGSFAVEALARSGIGKLTIVDYDTVDMTNINRQIHANDHTIGQIKVEAMADRLMLINPKLKLDAVNRMITPDNADDFFDSRQVDYIIDAIDMVTSKIELVLQAQKRAIPIIASMGTGNKLDPTRLKVTDLYKTEVCPLARVMRRELKARGIKKLKVVFSDETPIIPDYSGTDEIKSSGRKLPPGSCSFVPSSAGLILASVVINDFLNEVELVDIM</sequence>
<organism evidence="2 3">
    <name type="scientific">Fusibacter ferrireducens</name>
    <dbReference type="NCBI Taxonomy" id="2785058"/>
    <lineage>
        <taxon>Bacteria</taxon>
        <taxon>Bacillati</taxon>
        <taxon>Bacillota</taxon>
        <taxon>Clostridia</taxon>
        <taxon>Eubacteriales</taxon>
        <taxon>Eubacteriales Family XII. Incertae Sedis</taxon>
        <taxon>Fusibacter</taxon>
    </lineage>
</organism>
<dbReference type="SUPFAM" id="SSF69572">
    <property type="entry name" value="Activating enzymes of the ubiquitin-like proteins"/>
    <property type="match status" value="1"/>
</dbReference>
<keyword evidence="3" id="KW-1185">Reference proteome</keyword>
<gene>
    <name evidence="2" type="ORF">ISU02_06690</name>
</gene>
<evidence type="ECO:0000313" key="2">
    <source>
        <dbReference type="EMBL" id="MBF4692798.1"/>
    </source>
</evidence>
<proteinExistence type="predicted"/>
<accession>A0ABR9ZQQ7</accession>
<name>A0ABR9ZQQ7_9FIRM</name>
<dbReference type="Pfam" id="PF00899">
    <property type="entry name" value="ThiF"/>
    <property type="match status" value="1"/>
</dbReference>
<dbReference type="Gene3D" id="3.40.50.720">
    <property type="entry name" value="NAD(P)-binding Rossmann-like Domain"/>
    <property type="match status" value="1"/>
</dbReference>
<evidence type="ECO:0000313" key="3">
    <source>
        <dbReference type="Proteomes" id="UP000614200"/>
    </source>
</evidence>
<dbReference type="InterPro" id="IPR045886">
    <property type="entry name" value="ThiF/MoeB/HesA"/>
</dbReference>
<dbReference type="PANTHER" id="PTHR43267">
    <property type="entry name" value="TRNA THREONYLCARBAMOYLADENOSINE DEHYDRATASE"/>
    <property type="match status" value="1"/>
</dbReference>
<comment type="caution">
    <text evidence="2">The sequence shown here is derived from an EMBL/GenBank/DDBJ whole genome shotgun (WGS) entry which is preliminary data.</text>
</comment>
<dbReference type="InterPro" id="IPR000594">
    <property type="entry name" value="ThiF_NAD_FAD-bd"/>
</dbReference>
<feature type="domain" description="THIF-type NAD/FAD binding fold" evidence="1">
    <location>
        <begin position="11"/>
        <end position="156"/>
    </location>
</feature>
<dbReference type="CDD" id="cd00755">
    <property type="entry name" value="YgdL_like"/>
    <property type="match status" value="1"/>
</dbReference>
<dbReference type="PANTHER" id="PTHR43267:SF1">
    <property type="entry name" value="TRNA THREONYLCARBAMOYLADENOSINE DEHYDRATASE"/>
    <property type="match status" value="1"/>
</dbReference>
<dbReference type="Proteomes" id="UP000614200">
    <property type="component" value="Unassembled WGS sequence"/>
</dbReference>